<name>A0A379B168_NEIGO</name>
<proteinExistence type="predicted"/>
<gene>
    <name evidence="1" type="ORF">NCTC11421_03814</name>
</gene>
<protein>
    <submittedName>
        <fullName evidence="1">Uncharacterized conserved protein</fullName>
    </submittedName>
</protein>
<sequence length="189" mass="18952">MLNIPFGILDLSLAPTPAVGDSVARILEEMGLSVCGTHGTTAALALLNDAVKKGGMMASSAVGGLSGAFIPVSEDEGMIAAAEAGVLTLDKLEAMTAVCSVGLDMIAVPGDTPAHTISGIIADEAAIGMINSKTTAVRIIPVTGKTVGDSVEFGGLLGYAPVMPAKEGSCEVFVNRGGRIPAPVQSMKN</sequence>
<dbReference type="EMBL" id="UGRI01000002">
    <property type="protein sequence ID" value="SUB32374.1"/>
    <property type="molecule type" value="Genomic_DNA"/>
</dbReference>
<dbReference type="Pfam" id="PF05167">
    <property type="entry name" value="DUF711"/>
    <property type="match status" value="1"/>
</dbReference>
<organism evidence="1">
    <name type="scientific">Neisseria gonorrhoeae</name>
    <dbReference type="NCBI Taxonomy" id="485"/>
    <lineage>
        <taxon>Bacteria</taxon>
        <taxon>Pseudomonadati</taxon>
        <taxon>Pseudomonadota</taxon>
        <taxon>Betaproteobacteria</taxon>
        <taxon>Neisseriales</taxon>
        <taxon>Neisseriaceae</taxon>
        <taxon>Neisseria</taxon>
    </lineage>
</organism>
<dbReference type="InterPro" id="IPR007841">
    <property type="entry name" value="UPF0210"/>
</dbReference>
<dbReference type="SUPFAM" id="SSF51998">
    <property type="entry name" value="PFL-like glycyl radical enzymes"/>
    <property type="match status" value="1"/>
</dbReference>
<dbReference type="Gene3D" id="3.20.70.20">
    <property type="match status" value="1"/>
</dbReference>
<dbReference type="PANTHER" id="PTHR37560:SF1">
    <property type="entry name" value="UPF0210 PROTEIN MJ1665"/>
    <property type="match status" value="1"/>
</dbReference>
<dbReference type="AlphaFoldDB" id="A0A379B168"/>
<dbReference type="PANTHER" id="PTHR37560">
    <property type="entry name" value="UPF0210 PROTEIN SPR0218"/>
    <property type="match status" value="1"/>
</dbReference>
<reference evidence="1" key="1">
    <citation type="submission" date="2018-06" db="EMBL/GenBank/DDBJ databases">
        <authorList>
            <consortium name="Pathogen Informatics"/>
            <person name="Doyle S."/>
        </authorList>
    </citation>
    <scope>NUCLEOTIDE SEQUENCE [LARGE SCALE GENOMIC DNA]</scope>
    <source>
        <strain evidence="1">NCTC11421</strain>
    </source>
</reference>
<accession>A0A379B168</accession>
<evidence type="ECO:0000313" key="1">
    <source>
        <dbReference type="EMBL" id="SUB32374.1"/>
    </source>
</evidence>